<dbReference type="STRING" id="1736691.SAMN06295964_3223"/>
<dbReference type="GO" id="GO:0016787">
    <property type="term" value="F:hydrolase activity"/>
    <property type="evidence" value="ECO:0007669"/>
    <property type="project" value="UniProtKB-KW"/>
</dbReference>
<dbReference type="InterPro" id="IPR029058">
    <property type="entry name" value="AB_hydrolase_fold"/>
</dbReference>
<evidence type="ECO:0000259" key="1">
    <source>
        <dbReference type="Pfam" id="PF12146"/>
    </source>
</evidence>
<accession>A0A1T4Z9N4</accession>
<dbReference type="Gene3D" id="3.40.50.1820">
    <property type="entry name" value="alpha/beta hydrolase"/>
    <property type="match status" value="1"/>
</dbReference>
<sequence length="276" mass="30374">MSDVSLSRWQDGPVSTPVVLISPAMAVPSSFYAPLVAAFEQRGWEARALPRRGFERDLPRASRRHDWSYADEIADTQAAIDAARNEHPGRPVVLFGHSLGGQLGGAIQIGARPADALVLVGVSLPHFRHYPRIGLPLAVMASTVPLVGLVRGYVPKPWFGGPGARTLMREWARVVRTGRPPYAVERRITRPTLAVHLAGDGFSIEAAAHRFERTLVEPDALTTWEYTRDLVPEGGSTHHVLWAKHPGPVVDRVVRWWTDQANASTGGQEQTRFRSP</sequence>
<dbReference type="AlphaFoldDB" id="A0A1T4Z9N4"/>
<organism evidence="2 3">
    <name type="scientific">Aeromicrobium choanae</name>
    <dbReference type="NCBI Taxonomy" id="1736691"/>
    <lineage>
        <taxon>Bacteria</taxon>
        <taxon>Bacillati</taxon>
        <taxon>Actinomycetota</taxon>
        <taxon>Actinomycetes</taxon>
        <taxon>Propionibacteriales</taxon>
        <taxon>Nocardioidaceae</taxon>
        <taxon>Aeromicrobium</taxon>
    </lineage>
</organism>
<keyword evidence="3" id="KW-1185">Reference proteome</keyword>
<dbReference type="InterPro" id="IPR022742">
    <property type="entry name" value="Hydrolase_4"/>
</dbReference>
<feature type="domain" description="Serine aminopeptidase S33" evidence="1">
    <location>
        <begin position="18"/>
        <end position="121"/>
    </location>
</feature>
<evidence type="ECO:0000313" key="3">
    <source>
        <dbReference type="Proteomes" id="UP000191040"/>
    </source>
</evidence>
<proteinExistence type="predicted"/>
<evidence type="ECO:0000313" key="2">
    <source>
        <dbReference type="EMBL" id="SKB10275.1"/>
    </source>
</evidence>
<dbReference type="SUPFAM" id="SSF53474">
    <property type="entry name" value="alpha/beta-Hydrolases"/>
    <property type="match status" value="1"/>
</dbReference>
<dbReference type="OrthoDB" id="4536625at2"/>
<protein>
    <submittedName>
        <fullName evidence="2">Predicted alpha/beta hydrolase</fullName>
    </submittedName>
</protein>
<reference evidence="3" key="1">
    <citation type="submission" date="2017-02" db="EMBL/GenBank/DDBJ databases">
        <authorList>
            <person name="Varghese N."/>
            <person name="Submissions S."/>
        </authorList>
    </citation>
    <scope>NUCLEOTIDE SEQUENCE [LARGE SCALE GENOMIC DNA]</scope>
    <source>
        <strain evidence="3">9H-4</strain>
    </source>
</reference>
<keyword evidence="2" id="KW-0378">Hydrolase</keyword>
<gene>
    <name evidence="2" type="ORF">SAMN06295964_3223</name>
</gene>
<dbReference type="Pfam" id="PF12146">
    <property type="entry name" value="Hydrolase_4"/>
    <property type="match status" value="1"/>
</dbReference>
<dbReference type="Proteomes" id="UP000191040">
    <property type="component" value="Chromosome I"/>
</dbReference>
<dbReference type="EMBL" id="LT796768">
    <property type="protein sequence ID" value="SKB10275.1"/>
    <property type="molecule type" value="Genomic_DNA"/>
</dbReference>
<name>A0A1T4Z9N4_9ACTN</name>